<evidence type="ECO:0000313" key="1">
    <source>
        <dbReference type="EMBL" id="OKH95713.1"/>
    </source>
</evidence>
<dbReference type="Proteomes" id="UP000186455">
    <property type="component" value="Unassembled WGS sequence"/>
</dbReference>
<dbReference type="STRING" id="1048205.AB852_02830"/>
<comment type="caution">
    <text evidence="1">The sequence shown here is derived from an EMBL/GenBank/DDBJ whole genome shotgun (WGS) entry which is preliminary data.</text>
</comment>
<dbReference type="EMBL" id="LFBV01000001">
    <property type="protein sequence ID" value="OKH95713.1"/>
    <property type="molecule type" value="Genomic_DNA"/>
</dbReference>
<keyword evidence="2" id="KW-1185">Reference proteome</keyword>
<protein>
    <submittedName>
        <fullName evidence="1">Uncharacterized protein</fullName>
    </submittedName>
</protein>
<accession>A0A1Q4VCY5</accession>
<evidence type="ECO:0000313" key="2">
    <source>
        <dbReference type="Proteomes" id="UP000186455"/>
    </source>
</evidence>
<dbReference type="RefSeq" id="WP_073783230.1">
    <property type="nucleotide sequence ID" value="NZ_CP109583.1"/>
</dbReference>
<gene>
    <name evidence="1" type="ORF">AB852_02830</name>
</gene>
<sequence length="62" mass="6362">MPTAALLTAAFVIGLEQFVEWKYGPAGLAGLLLLTVGIKARSPMCSSAGAVTLALLMTTPAR</sequence>
<dbReference type="AlphaFoldDB" id="A0A1Q4VCY5"/>
<proteinExistence type="predicted"/>
<organism evidence="1 2">
    <name type="scientific">Streptomyces uncialis</name>
    <dbReference type="NCBI Taxonomy" id="1048205"/>
    <lineage>
        <taxon>Bacteria</taxon>
        <taxon>Bacillati</taxon>
        <taxon>Actinomycetota</taxon>
        <taxon>Actinomycetes</taxon>
        <taxon>Kitasatosporales</taxon>
        <taxon>Streptomycetaceae</taxon>
        <taxon>Streptomyces</taxon>
    </lineage>
</organism>
<name>A0A1Q4VCY5_9ACTN</name>
<reference evidence="1 2" key="1">
    <citation type="submission" date="2015-06" db="EMBL/GenBank/DDBJ databases">
        <title>Cloning and characterization of the uncialamcin biosynthetic gene cluster.</title>
        <authorList>
            <person name="Yan X."/>
            <person name="Huang T."/>
            <person name="Ge H."/>
            <person name="Shen B."/>
        </authorList>
    </citation>
    <scope>NUCLEOTIDE SEQUENCE [LARGE SCALE GENOMIC DNA]</scope>
    <source>
        <strain evidence="1 2">DCA2648</strain>
    </source>
</reference>
<dbReference type="GeneID" id="96793371"/>